<reference evidence="2 3" key="1">
    <citation type="submission" date="2023-02" db="EMBL/GenBank/DDBJ databases">
        <title>LHISI_Scaffold_Assembly.</title>
        <authorList>
            <person name="Stuart O.P."/>
            <person name="Cleave R."/>
            <person name="Magrath M.J.L."/>
            <person name="Mikheyev A.S."/>
        </authorList>
    </citation>
    <scope>NUCLEOTIDE SEQUENCE [LARGE SCALE GENOMIC DNA]</scope>
    <source>
        <strain evidence="2">Daus_M_001</strain>
        <tissue evidence="2">Leg muscle</tissue>
    </source>
</reference>
<dbReference type="EMBL" id="JARBHB010000003">
    <property type="protein sequence ID" value="KAJ8891281.1"/>
    <property type="molecule type" value="Genomic_DNA"/>
</dbReference>
<dbReference type="InterPro" id="IPR036397">
    <property type="entry name" value="RNaseH_sf"/>
</dbReference>
<dbReference type="InterPro" id="IPR001584">
    <property type="entry name" value="Integrase_cat-core"/>
</dbReference>
<dbReference type="Gene3D" id="3.30.420.10">
    <property type="entry name" value="Ribonuclease H-like superfamily/Ribonuclease H"/>
    <property type="match status" value="1"/>
</dbReference>
<feature type="domain" description="Integrase catalytic" evidence="1">
    <location>
        <begin position="1"/>
        <end position="99"/>
    </location>
</feature>
<dbReference type="PANTHER" id="PTHR37984">
    <property type="entry name" value="PROTEIN CBG26694"/>
    <property type="match status" value="1"/>
</dbReference>
<name>A0ABQ9I3Q3_9NEOP</name>
<dbReference type="PANTHER" id="PTHR37984:SF9">
    <property type="entry name" value="INTEGRASE CATALYTIC DOMAIN-CONTAINING PROTEIN"/>
    <property type="match status" value="1"/>
</dbReference>
<dbReference type="Pfam" id="PF00665">
    <property type="entry name" value="rve"/>
    <property type="match status" value="1"/>
</dbReference>
<dbReference type="PROSITE" id="PS50994">
    <property type="entry name" value="INTEGRASE"/>
    <property type="match status" value="1"/>
</dbReference>
<gene>
    <name evidence="2" type="ORF">PR048_010797</name>
</gene>
<dbReference type="InterPro" id="IPR012337">
    <property type="entry name" value="RNaseH-like_sf"/>
</dbReference>
<dbReference type="SUPFAM" id="SSF53098">
    <property type="entry name" value="Ribonuclease H-like"/>
    <property type="match status" value="1"/>
</dbReference>
<accession>A0ABQ9I3Q3</accession>
<evidence type="ECO:0000313" key="3">
    <source>
        <dbReference type="Proteomes" id="UP001159363"/>
    </source>
</evidence>
<organism evidence="2 3">
    <name type="scientific">Dryococelus australis</name>
    <dbReference type="NCBI Taxonomy" id="614101"/>
    <lineage>
        <taxon>Eukaryota</taxon>
        <taxon>Metazoa</taxon>
        <taxon>Ecdysozoa</taxon>
        <taxon>Arthropoda</taxon>
        <taxon>Hexapoda</taxon>
        <taxon>Insecta</taxon>
        <taxon>Pterygota</taxon>
        <taxon>Neoptera</taxon>
        <taxon>Polyneoptera</taxon>
        <taxon>Phasmatodea</taxon>
        <taxon>Verophasmatodea</taxon>
        <taxon>Anareolatae</taxon>
        <taxon>Phasmatidae</taxon>
        <taxon>Eurycanthinae</taxon>
        <taxon>Dryococelus</taxon>
    </lineage>
</organism>
<evidence type="ECO:0000259" key="1">
    <source>
        <dbReference type="PROSITE" id="PS50994"/>
    </source>
</evidence>
<protein>
    <recommendedName>
        <fullName evidence="1">Integrase catalytic domain-containing protein</fullName>
    </recommendedName>
</protein>
<evidence type="ECO:0000313" key="2">
    <source>
        <dbReference type="EMBL" id="KAJ8891281.1"/>
    </source>
</evidence>
<keyword evidence="3" id="KW-1185">Reference proteome</keyword>
<comment type="caution">
    <text evidence="2">The sequence shown here is derived from an EMBL/GenBank/DDBJ whole genome shotgun (WGS) entry which is preliminary data.</text>
</comment>
<dbReference type="InterPro" id="IPR050951">
    <property type="entry name" value="Retrovirus_Pol_polyprotein"/>
</dbReference>
<dbReference type="Proteomes" id="UP001159363">
    <property type="component" value="Chromosome 3"/>
</dbReference>
<sequence>MENIFARHGIPQMVQTDLGTQFTSLEFQEFAKEYGFSHRTSSPRFPLVEIAKHILSKSEDPNLGLLSYRCTSLESGLSPAKLLFGRKLRNTLPMIQPQL</sequence>
<proteinExistence type="predicted"/>